<dbReference type="HOGENOM" id="CLU_041809_1_0_1"/>
<keyword evidence="2" id="KW-1185">Reference proteome</keyword>
<proteinExistence type="predicted"/>
<protein>
    <submittedName>
        <fullName evidence="1">Uncharacterized protein</fullName>
    </submittedName>
</protein>
<dbReference type="AlphaFoldDB" id="A0A0C2YBZ6"/>
<dbReference type="STRING" id="686832.A0A0C2YBZ6"/>
<sequence>MSKPELPRTKGENYVPTPNDVFATRRYLLERVPAELANLILDEASYWPKVSSRVIAGDRNLIVSAIASENNDASRCCLLSPTLNEWITAEAKVSSSLKIKAVCFTIVSHDQGWASENNFSGKYEGSWTWFEAVIVRNFRQDILDQGLDDGGIRHLLEIRGGDAESPLVTTVTNAQSDSDTWHVQSNVRAHNQAVKHTILWSDKVEDDIDDDSLYIETGSNSGRGFVRSLEMGDRIAIIARAKYPGWGNYIEKIELEVYYSV</sequence>
<reference evidence="1 2" key="1">
    <citation type="submission" date="2014-04" db="EMBL/GenBank/DDBJ databases">
        <authorList>
            <consortium name="DOE Joint Genome Institute"/>
            <person name="Kuo A."/>
            <person name="Gay G."/>
            <person name="Dore J."/>
            <person name="Kohler A."/>
            <person name="Nagy L.G."/>
            <person name="Floudas D."/>
            <person name="Copeland A."/>
            <person name="Barry K.W."/>
            <person name="Cichocki N."/>
            <person name="Veneault-Fourrey C."/>
            <person name="LaButti K."/>
            <person name="Lindquist E.A."/>
            <person name="Lipzen A."/>
            <person name="Lundell T."/>
            <person name="Morin E."/>
            <person name="Murat C."/>
            <person name="Sun H."/>
            <person name="Tunlid A."/>
            <person name="Henrissat B."/>
            <person name="Grigoriev I.V."/>
            <person name="Hibbett D.S."/>
            <person name="Martin F."/>
            <person name="Nordberg H.P."/>
            <person name="Cantor M.N."/>
            <person name="Hua S.X."/>
        </authorList>
    </citation>
    <scope>NUCLEOTIDE SEQUENCE [LARGE SCALE GENOMIC DNA]</scope>
    <source>
        <strain evidence="2">h7</strain>
    </source>
</reference>
<evidence type="ECO:0000313" key="2">
    <source>
        <dbReference type="Proteomes" id="UP000053424"/>
    </source>
</evidence>
<dbReference type="OrthoDB" id="66095at2759"/>
<dbReference type="EMBL" id="KN831790">
    <property type="protein sequence ID" value="KIM38522.1"/>
    <property type="molecule type" value="Genomic_DNA"/>
</dbReference>
<accession>A0A0C2YBZ6</accession>
<dbReference type="Proteomes" id="UP000053424">
    <property type="component" value="Unassembled WGS sequence"/>
</dbReference>
<name>A0A0C2YBZ6_HEBCY</name>
<reference evidence="2" key="2">
    <citation type="submission" date="2015-01" db="EMBL/GenBank/DDBJ databases">
        <title>Evolutionary Origins and Diversification of the Mycorrhizal Mutualists.</title>
        <authorList>
            <consortium name="DOE Joint Genome Institute"/>
            <consortium name="Mycorrhizal Genomics Consortium"/>
            <person name="Kohler A."/>
            <person name="Kuo A."/>
            <person name="Nagy L.G."/>
            <person name="Floudas D."/>
            <person name="Copeland A."/>
            <person name="Barry K.W."/>
            <person name="Cichocki N."/>
            <person name="Veneault-Fourrey C."/>
            <person name="LaButti K."/>
            <person name="Lindquist E.A."/>
            <person name="Lipzen A."/>
            <person name="Lundell T."/>
            <person name="Morin E."/>
            <person name="Murat C."/>
            <person name="Riley R."/>
            <person name="Ohm R."/>
            <person name="Sun H."/>
            <person name="Tunlid A."/>
            <person name="Henrissat B."/>
            <person name="Grigoriev I.V."/>
            <person name="Hibbett D.S."/>
            <person name="Martin F."/>
        </authorList>
    </citation>
    <scope>NUCLEOTIDE SEQUENCE [LARGE SCALE GENOMIC DNA]</scope>
    <source>
        <strain evidence="2">h7</strain>
    </source>
</reference>
<organism evidence="1 2">
    <name type="scientific">Hebeloma cylindrosporum</name>
    <dbReference type="NCBI Taxonomy" id="76867"/>
    <lineage>
        <taxon>Eukaryota</taxon>
        <taxon>Fungi</taxon>
        <taxon>Dikarya</taxon>
        <taxon>Basidiomycota</taxon>
        <taxon>Agaricomycotina</taxon>
        <taxon>Agaricomycetes</taxon>
        <taxon>Agaricomycetidae</taxon>
        <taxon>Agaricales</taxon>
        <taxon>Agaricineae</taxon>
        <taxon>Hymenogastraceae</taxon>
        <taxon>Hebeloma</taxon>
    </lineage>
</organism>
<gene>
    <name evidence="1" type="ORF">M413DRAFT_447753</name>
</gene>
<evidence type="ECO:0000313" key="1">
    <source>
        <dbReference type="EMBL" id="KIM38522.1"/>
    </source>
</evidence>